<dbReference type="EMBL" id="GGEC01031845">
    <property type="protein sequence ID" value="MBX12329.1"/>
    <property type="molecule type" value="Transcribed_RNA"/>
</dbReference>
<organism evidence="1">
    <name type="scientific">Rhizophora mucronata</name>
    <name type="common">Asiatic mangrove</name>
    <dbReference type="NCBI Taxonomy" id="61149"/>
    <lineage>
        <taxon>Eukaryota</taxon>
        <taxon>Viridiplantae</taxon>
        <taxon>Streptophyta</taxon>
        <taxon>Embryophyta</taxon>
        <taxon>Tracheophyta</taxon>
        <taxon>Spermatophyta</taxon>
        <taxon>Magnoliopsida</taxon>
        <taxon>eudicotyledons</taxon>
        <taxon>Gunneridae</taxon>
        <taxon>Pentapetalae</taxon>
        <taxon>rosids</taxon>
        <taxon>fabids</taxon>
        <taxon>Malpighiales</taxon>
        <taxon>Rhizophoraceae</taxon>
        <taxon>Rhizophora</taxon>
    </lineage>
</organism>
<dbReference type="GO" id="GO:0016746">
    <property type="term" value="F:acyltransferase activity"/>
    <property type="evidence" value="ECO:0007669"/>
    <property type="project" value="UniProtKB-KW"/>
</dbReference>
<keyword evidence="1" id="KW-0808">Transferase</keyword>
<dbReference type="AlphaFoldDB" id="A0A2P2L2Y2"/>
<accession>A0A2P2L2Y2</accession>
<evidence type="ECO:0000313" key="1">
    <source>
        <dbReference type="EMBL" id="MBX12329.1"/>
    </source>
</evidence>
<name>A0A2P2L2Y2_RHIMU</name>
<reference evidence="1" key="1">
    <citation type="submission" date="2018-02" db="EMBL/GenBank/DDBJ databases">
        <title>Rhizophora mucronata_Transcriptome.</title>
        <authorList>
            <person name="Meera S.P."/>
            <person name="Sreeshan A."/>
            <person name="Augustine A."/>
        </authorList>
    </citation>
    <scope>NUCLEOTIDE SEQUENCE</scope>
    <source>
        <tissue evidence="1">Leaf</tissue>
    </source>
</reference>
<protein>
    <submittedName>
        <fullName evidence="1">Phospholipidsterol O-acyltransferase isoform X3</fullName>
    </submittedName>
</protein>
<keyword evidence="1" id="KW-0012">Acyltransferase</keyword>
<proteinExistence type="predicted"/>
<sequence>MLIDSHFLVSFSLSIVNRKDEKGRTCYISVAYK</sequence>